<dbReference type="EMBL" id="CAKLBC010000653">
    <property type="protein sequence ID" value="CAH0487418.1"/>
    <property type="molecule type" value="Genomic_DNA"/>
</dbReference>
<sequence length="111" mass="12135">MAPELRRECAAEKKVLLGLDRAAAVAHTVTDVRDRCFQKPESRPNGQKTEHETTLQGAASAASQASRLLRGQTSMGIRKQERIHGGVNAKVWDQRAVANPSVHHTVVPPLH</sequence>
<feature type="compositionally biased region" description="Basic and acidic residues" evidence="1">
    <location>
        <begin position="35"/>
        <end position="53"/>
    </location>
</feature>
<protein>
    <submittedName>
        <fullName evidence="2">Uncharacterized protein</fullName>
    </submittedName>
</protein>
<feature type="region of interest" description="Disordered" evidence="1">
    <location>
        <begin position="35"/>
        <end position="67"/>
    </location>
</feature>
<comment type="caution">
    <text evidence="2">The sequence shown here is derived from an EMBL/GenBank/DDBJ whole genome shotgun (WGS) entry which is preliminary data.</text>
</comment>
<dbReference type="Proteomes" id="UP001157938">
    <property type="component" value="Unassembled WGS sequence"/>
</dbReference>
<evidence type="ECO:0000313" key="2">
    <source>
        <dbReference type="EMBL" id="CAH0487418.1"/>
    </source>
</evidence>
<proteinExistence type="predicted"/>
<keyword evidence="3" id="KW-1185">Reference proteome</keyword>
<feature type="compositionally biased region" description="Low complexity" evidence="1">
    <location>
        <begin position="55"/>
        <end position="67"/>
    </location>
</feature>
<evidence type="ECO:0000256" key="1">
    <source>
        <dbReference type="SAM" id="MobiDB-lite"/>
    </source>
</evidence>
<accession>A0ABN8C2J3</accession>
<name>A0ABN8C2J3_9STRA</name>
<evidence type="ECO:0000313" key="3">
    <source>
        <dbReference type="Proteomes" id="UP001157938"/>
    </source>
</evidence>
<reference evidence="2 3" key="1">
    <citation type="submission" date="2021-11" db="EMBL/GenBank/DDBJ databases">
        <authorList>
            <person name="Islam A."/>
            <person name="Islam S."/>
            <person name="Flora M.S."/>
            <person name="Rahman M."/>
            <person name="Ziaur R.M."/>
            <person name="Epstein J.H."/>
            <person name="Hassan M."/>
            <person name="Klassen M."/>
            <person name="Woodard K."/>
            <person name="Webb A."/>
            <person name="Webby R.J."/>
            <person name="El Zowalaty M.E."/>
        </authorList>
    </citation>
    <scope>NUCLEOTIDE SEQUENCE [LARGE SCALE GENOMIC DNA]</scope>
    <source>
        <strain evidence="2">Pf1</strain>
    </source>
</reference>
<organism evidence="2 3">
    <name type="scientific">Peronospora farinosa</name>
    <dbReference type="NCBI Taxonomy" id="134698"/>
    <lineage>
        <taxon>Eukaryota</taxon>
        <taxon>Sar</taxon>
        <taxon>Stramenopiles</taxon>
        <taxon>Oomycota</taxon>
        <taxon>Peronosporomycetes</taxon>
        <taxon>Peronosporales</taxon>
        <taxon>Peronosporaceae</taxon>
        <taxon>Peronospora</taxon>
    </lineage>
</organism>
<gene>
    <name evidence="2" type="ORF">PFR001_LOCUS2967</name>
</gene>